<name>A0A197JX30_9FUNG</name>
<sequence length="184" mass="19926">MLYLTTLALLLVILSIQVHVYVQAGPILIPAASPIPIPAAASGQKAWPASTMNPANEDSFQRAEDETAKYITKRATATDDDDLSAYIDDAAIESTSVTNGDDKGENATTESHETGAGILPIPRPPPPAKPRCSDVCPAVWQPLCAHNKMGDKKTFGNTCQLNVWNCRHHFNAYVEDHKGECKEK</sequence>
<feature type="signal peptide" evidence="2">
    <location>
        <begin position="1"/>
        <end position="24"/>
    </location>
</feature>
<evidence type="ECO:0000256" key="2">
    <source>
        <dbReference type="SAM" id="SignalP"/>
    </source>
</evidence>
<feature type="region of interest" description="Disordered" evidence="1">
    <location>
        <begin position="94"/>
        <end position="121"/>
    </location>
</feature>
<organism evidence="4 5">
    <name type="scientific">Linnemannia elongata AG-77</name>
    <dbReference type="NCBI Taxonomy" id="1314771"/>
    <lineage>
        <taxon>Eukaryota</taxon>
        <taxon>Fungi</taxon>
        <taxon>Fungi incertae sedis</taxon>
        <taxon>Mucoromycota</taxon>
        <taxon>Mortierellomycotina</taxon>
        <taxon>Mortierellomycetes</taxon>
        <taxon>Mortierellales</taxon>
        <taxon>Mortierellaceae</taxon>
        <taxon>Linnemannia</taxon>
    </lineage>
</organism>
<evidence type="ECO:0000259" key="3">
    <source>
        <dbReference type="PROSITE" id="PS51465"/>
    </source>
</evidence>
<dbReference type="InterPro" id="IPR036058">
    <property type="entry name" value="Kazal_dom_sf"/>
</dbReference>
<feature type="compositionally biased region" description="Basic and acidic residues" evidence="1">
    <location>
        <begin position="100"/>
        <end position="113"/>
    </location>
</feature>
<dbReference type="Proteomes" id="UP000078512">
    <property type="component" value="Unassembled WGS sequence"/>
</dbReference>
<proteinExistence type="predicted"/>
<gene>
    <name evidence="4" type="ORF">K457DRAFT_894846</name>
</gene>
<dbReference type="PROSITE" id="PS51465">
    <property type="entry name" value="KAZAL_2"/>
    <property type="match status" value="1"/>
</dbReference>
<evidence type="ECO:0000313" key="4">
    <source>
        <dbReference type="EMBL" id="OAQ29508.1"/>
    </source>
</evidence>
<dbReference type="OrthoDB" id="2428307at2759"/>
<feature type="chain" id="PRO_5008276332" description="Kazal-like domain-containing protein" evidence="2">
    <location>
        <begin position="25"/>
        <end position="184"/>
    </location>
</feature>
<keyword evidence="2" id="KW-0732">Signal</keyword>
<dbReference type="Gene3D" id="3.30.60.30">
    <property type="match status" value="1"/>
</dbReference>
<evidence type="ECO:0000256" key="1">
    <source>
        <dbReference type="SAM" id="MobiDB-lite"/>
    </source>
</evidence>
<accession>A0A197JX30</accession>
<dbReference type="AlphaFoldDB" id="A0A197JX30"/>
<reference evidence="4 5" key="1">
    <citation type="submission" date="2016-05" db="EMBL/GenBank/DDBJ databases">
        <title>Genome sequencing reveals origins of a unique bacterial endosymbiosis in the earliest lineages of terrestrial Fungi.</title>
        <authorList>
            <consortium name="DOE Joint Genome Institute"/>
            <person name="Uehling J."/>
            <person name="Gryganskyi A."/>
            <person name="Hameed K."/>
            <person name="Tschaplinski T."/>
            <person name="Misztal P."/>
            <person name="Wu S."/>
            <person name="Desiro A."/>
            <person name="Vande Pol N."/>
            <person name="Du Z.-Y."/>
            <person name="Zienkiewicz A."/>
            <person name="Zienkiewicz K."/>
            <person name="Morin E."/>
            <person name="Tisserant E."/>
            <person name="Splivallo R."/>
            <person name="Hainaut M."/>
            <person name="Henrissat B."/>
            <person name="Ohm R."/>
            <person name="Kuo A."/>
            <person name="Yan J."/>
            <person name="Lipzen A."/>
            <person name="Nolan M."/>
            <person name="Labutti K."/>
            <person name="Barry K."/>
            <person name="Goldstein A."/>
            <person name="Labbe J."/>
            <person name="Schadt C."/>
            <person name="Tuskan G."/>
            <person name="Grigoriev I."/>
            <person name="Martin F."/>
            <person name="Vilgalys R."/>
            <person name="Bonito G."/>
        </authorList>
    </citation>
    <scope>NUCLEOTIDE SEQUENCE [LARGE SCALE GENOMIC DNA]</scope>
    <source>
        <strain evidence="4 5">AG-77</strain>
    </source>
</reference>
<keyword evidence="5" id="KW-1185">Reference proteome</keyword>
<dbReference type="InterPro" id="IPR002350">
    <property type="entry name" value="Kazal_dom"/>
</dbReference>
<dbReference type="SUPFAM" id="SSF100895">
    <property type="entry name" value="Kazal-type serine protease inhibitors"/>
    <property type="match status" value="1"/>
</dbReference>
<protein>
    <recommendedName>
        <fullName evidence="3">Kazal-like domain-containing protein</fullName>
    </recommendedName>
</protein>
<evidence type="ECO:0000313" key="5">
    <source>
        <dbReference type="Proteomes" id="UP000078512"/>
    </source>
</evidence>
<feature type="domain" description="Kazal-like" evidence="3">
    <location>
        <begin position="126"/>
        <end position="183"/>
    </location>
</feature>
<dbReference type="EMBL" id="KV442041">
    <property type="protein sequence ID" value="OAQ29508.1"/>
    <property type="molecule type" value="Genomic_DNA"/>
</dbReference>